<comment type="caution">
    <text evidence="3">The sequence shown here is derived from an EMBL/GenBank/DDBJ whole genome shotgun (WGS) entry which is preliminary data.</text>
</comment>
<keyword evidence="2" id="KW-0732">Signal</keyword>
<evidence type="ECO:0000256" key="1">
    <source>
        <dbReference type="SAM" id="Phobius"/>
    </source>
</evidence>
<feature type="signal peptide" evidence="2">
    <location>
        <begin position="1"/>
        <end position="25"/>
    </location>
</feature>
<evidence type="ECO:0000256" key="2">
    <source>
        <dbReference type="SAM" id="SignalP"/>
    </source>
</evidence>
<gene>
    <name evidence="3" type="ORF">ElyMa_001216700</name>
</gene>
<evidence type="ECO:0008006" key="5">
    <source>
        <dbReference type="Google" id="ProtNLM"/>
    </source>
</evidence>
<proteinExistence type="predicted"/>
<dbReference type="AlphaFoldDB" id="A0AAV4IAJ3"/>
<keyword evidence="1" id="KW-0812">Transmembrane</keyword>
<feature type="chain" id="PRO_5043640917" description="Selenoprotein T" evidence="2">
    <location>
        <begin position="26"/>
        <end position="107"/>
    </location>
</feature>
<evidence type="ECO:0000313" key="4">
    <source>
        <dbReference type="Proteomes" id="UP000762676"/>
    </source>
</evidence>
<name>A0AAV4IAJ3_9GAST</name>
<dbReference type="Proteomes" id="UP000762676">
    <property type="component" value="Unassembled WGS sequence"/>
</dbReference>
<protein>
    <recommendedName>
        <fullName evidence="5">Selenoprotein T</fullName>
    </recommendedName>
</protein>
<organism evidence="3 4">
    <name type="scientific">Elysia marginata</name>
    <dbReference type="NCBI Taxonomy" id="1093978"/>
    <lineage>
        <taxon>Eukaryota</taxon>
        <taxon>Metazoa</taxon>
        <taxon>Spiralia</taxon>
        <taxon>Lophotrochozoa</taxon>
        <taxon>Mollusca</taxon>
        <taxon>Gastropoda</taxon>
        <taxon>Heterobranchia</taxon>
        <taxon>Euthyneura</taxon>
        <taxon>Panpulmonata</taxon>
        <taxon>Sacoglossa</taxon>
        <taxon>Placobranchoidea</taxon>
        <taxon>Plakobranchidae</taxon>
        <taxon>Elysia</taxon>
    </lineage>
</organism>
<reference evidence="3 4" key="1">
    <citation type="journal article" date="2021" name="Elife">
        <title>Chloroplast acquisition without the gene transfer in kleptoplastic sea slugs, Plakobranchus ocellatus.</title>
        <authorList>
            <person name="Maeda T."/>
            <person name="Takahashi S."/>
            <person name="Yoshida T."/>
            <person name="Shimamura S."/>
            <person name="Takaki Y."/>
            <person name="Nagai Y."/>
            <person name="Toyoda A."/>
            <person name="Suzuki Y."/>
            <person name="Arimoto A."/>
            <person name="Ishii H."/>
            <person name="Satoh N."/>
            <person name="Nishiyama T."/>
            <person name="Hasebe M."/>
            <person name="Maruyama T."/>
            <person name="Minagawa J."/>
            <person name="Obokata J."/>
            <person name="Shigenobu S."/>
        </authorList>
    </citation>
    <scope>NUCLEOTIDE SEQUENCE [LARGE SCALE GENOMIC DNA]</scope>
</reference>
<sequence>MNFRVLLTGITFAVVCASLAQQAEAGWRERFDVATITRENPVAQKILDGPLGPIIDIVVEIILFLLDFILGGAYVPIHKFKKLEREVQMMHSMMQAGPGVRVDPTIF</sequence>
<evidence type="ECO:0000313" key="3">
    <source>
        <dbReference type="EMBL" id="GFS06116.1"/>
    </source>
</evidence>
<dbReference type="EMBL" id="BMAT01002403">
    <property type="protein sequence ID" value="GFS06116.1"/>
    <property type="molecule type" value="Genomic_DNA"/>
</dbReference>
<feature type="transmembrane region" description="Helical" evidence="1">
    <location>
        <begin position="54"/>
        <end position="75"/>
    </location>
</feature>
<keyword evidence="4" id="KW-1185">Reference proteome</keyword>
<keyword evidence="1" id="KW-1133">Transmembrane helix</keyword>
<accession>A0AAV4IAJ3</accession>
<keyword evidence="1" id="KW-0472">Membrane</keyword>